<sequence>MINPTKMQHDPKRIQQPLPITRRAFLRNRLPLSPNLPINGIEMKPIIPEMTPDSDILQGNPKKLLTRDHVD</sequence>
<accession>A0AAD8BEH8</accession>
<dbReference type="EMBL" id="JASAOG010000098">
    <property type="protein sequence ID" value="KAK0051990.1"/>
    <property type="molecule type" value="Genomic_DNA"/>
</dbReference>
<reference evidence="2" key="2">
    <citation type="submission" date="2023-04" db="EMBL/GenBank/DDBJ databases">
        <authorList>
            <person name="Bu L."/>
            <person name="Lu L."/>
            <person name="Laidemitt M.R."/>
            <person name="Zhang S.M."/>
            <person name="Mutuku M."/>
            <person name="Mkoji G."/>
            <person name="Steinauer M."/>
            <person name="Loker E.S."/>
        </authorList>
    </citation>
    <scope>NUCLEOTIDE SEQUENCE</scope>
    <source>
        <strain evidence="2">KasaAsao</strain>
        <tissue evidence="2">Whole Snail</tissue>
    </source>
</reference>
<gene>
    <name evidence="2" type="ORF">Bpfe_018537</name>
</gene>
<evidence type="ECO:0000313" key="2">
    <source>
        <dbReference type="EMBL" id="KAK0051990.1"/>
    </source>
</evidence>
<keyword evidence="3" id="KW-1185">Reference proteome</keyword>
<reference evidence="2" key="1">
    <citation type="journal article" date="2023" name="PLoS Negl. Trop. Dis.">
        <title>A genome sequence for Biomphalaria pfeifferi, the major vector snail for the human-infecting parasite Schistosoma mansoni.</title>
        <authorList>
            <person name="Bu L."/>
            <person name="Lu L."/>
            <person name="Laidemitt M.R."/>
            <person name="Zhang S.M."/>
            <person name="Mutuku M."/>
            <person name="Mkoji G."/>
            <person name="Steinauer M."/>
            <person name="Loker E.S."/>
        </authorList>
    </citation>
    <scope>NUCLEOTIDE SEQUENCE</scope>
    <source>
        <strain evidence="2">KasaAsao</strain>
    </source>
</reference>
<organism evidence="2 3">
    <name type="scientific">Biomphalaria pfeifferi</name>
    <name type="common">Bloodfluke planorb</name>
    <name type="synonym">Freshwater snail</name>
    <dbReference type="NCBI Taxonomy" id="112525"/>
    <lineage>
        <taxon>Eukaryota</taxon>
        <taxon>Metazoa</taxon>
        <taxon>Spiralia</taxon>
        <taxon>Lophotrochozoa</taxon>
        <taxon>Mollusca</taxon>
        <taxon>Gastropoda</taxon>
        <taxon>Heterobranchia</taxon>
        <taxon>Euthyneura</taxon>
        <taxon>Panpulmonata</taxon>
        <taxon>Hygrophila</taxon>
        <taxon>Lymnaeoidea</taxon>
        <taxon>Planorbidae</taxon>
        <taxon>Biomphalaria</taxon>
    </lineage>
</organism>
<comment type="caution">
    <text evidence="2">The sequence shown here is derived from an EMBL/GenBank/DDBJ whole genome shotgun (WGS) entry which is preliminary data.</text>
</comment>
<proteinExistence type="predicted"/>
<feature type="region of interest" description="Disordered" evidence="1">
    <location>
        <begin position="50"/>
        <end position="71"/>
    </location>
</feature>
<dbReference type="AlphaFoldDB" id="A0AAD8BEH8"/>
<evidence type="ECO:0000313" key="3">
    <source>
        <dbReference type="Proteomes" id="UP001233172"/>
    </source>
</evidence>
<dbReference type="Proteomes" id="UP001233172">
    <property type="component" value="Unassembled WGS sequence"/>
</dbReference>
<protein>
    <submittedName>
        <fullName evidence="2">Uncharacterized protein</fullName>
    </submittedName>
</protein>
<evidence type="ECO:0000256" key="1">
    <source>
        <dbReference type="SAM" id="MobiDB-lite"/>
    </source>
</evidence>
<name>A0AAD8BEH8_BIOPF</name>